<dbReference type="GO" id="GO:0006281">
    <property type="term" value="P:DNA repair"/>
    <property type="evidence" value="ECO:0007669"/>
    <property type="project" value="TreeGrafter"/>
</dbReference>
<dbReference type="GO" id="GO:0005829">
    <property type="term" value="C:cytosol"/>
    <property type="evidence" value="ECO:0007669"/>
    <property type="project" value="TreeGrafter"/>
</dbReference>
<dbReference type="NCBIfam" id="TIGR01549">
    <property type="entry name" value="HAD-SF-IA-v1"/>
    <property type="match status" value="1"/>
</dbReference>
<protein>
    <submittedName>
        <fullName evidence="1">HAD-IA family hydrolase</fullName>
    </submittedName>
</protein>
<dbReference type="Gene3D" id="3.40.50.1000">
    <property type="entry name" value="HAD superfamily/HAD-like"/>
    <property type="match status" value="1"/>
</dbReference>
<dbReference type="PANTHER" id="PTHR43434:SF3">
    <property type="entry name" value="GMP_IMP NUCLEOTIDASE YRFG"/>
    <property type="match status" value="1"/>
</dbReference>
<dbReference type="AlphaFoldDB" id="A0A8J7D0Z5"/>
<accession>A0A8J7D0Z5</accession>
<dbReference type="InterPro" id="IPR023214">
    <property type="entry name" value="HAD_sf"/>
</dbReference>
<dbReference type="InterPro" id="IPR036412">
    <property type="entry name" value="HAD-like_sf"/>
</dbReference>
<dbReference type="InterPro" id="IPR006439">
    <property type="entry name" value="HAD-SF_hydro_IA"/>
</dbReference>
<dbReference type="RefSeq" id="WP_193185782.1">
    <property type="nucleotide sequence ID" value="NZ_JACVXA010000074.1"/>
</dbReference>
<dbReference type="EMBL" id="JACVXA010000074">
    <property type="protein sequence ID" value="MBE3640153.1"/>
    <property type="molecule type" value="Genomic_DNA"/>
</dbReference>
<organism evidence="1 2">
    <name type="scientific">Mangrovicoccus algicola</name>
    <dbReference type="NCBI Taxonomy" id="2771008"/>
    <lineage>
        <taxon>Bacteria</taxon>
        <taxon>Pseudomonadati</taxon>
        <taxon>Pseudomonadota</taxon>
        <taxon>Alphaproteobacteria</taxon>
        <taxon>Rhodobacterales</taxon>
        <taxon>Paracoccaceae</taxon>
        <taxon>Mangrovicoccus</taxon>
    </lineage>
</organism>
<dbReference type="Proteomes" id="UP000609121">
    <property type="component" value="Unassembled WGS sequence"/>
</dbReference>
<keyword evidence="1" id="KW-0378">Hydrolase</keyword>
<keyword evidence="2" id="KW-1185">Reference proteome</keyword>
<gene>
    <name evidence="1" type="ORF">ICN82_18265</name>
</gene>
<sequence>MSDTRLIRWVEKTMFDRRVETVLSSLPGPLGRDDNNVFSLHELEGFADVDVVSFDFFDTLFFREHLCMDQVFAKTAQLGAALVDAPREEVFRALSACRGYGSFQLKRQMQAAGKGDEPRLCDIFARALAPFVADPAERARLAHRLVELETGIELSNLVPNAEAAPVLRNLKLLGRRVIVVSDMYLPAASLAKVLAAHGLDGHVDDLIVSSEFGRTKNSGDLFEVVADRCGVPRERVLHVGDNWNNDCVRPRERGFRSVHYYNHDQENEVRRVSGLHALPRPGSVRARELRRDHGLADPRSLSSLDRVVSQVIAPAAALFVHDVLTRAVRRRSSHLFFLTRDGTIFREIAEAMVAAAPSLYPLEAEFRTLATSRATGALLGFTPTDSDYLYITTEYLSEVKFSFARFRRIFGVSDSDFHALSEATRSHVDWLGDDMGIDGFRDLYWGWDDFRRLVQSSVHRKTALVTGYLEQEGLFRAHNPLLVDIGYSGTWGKQISPALEKRERMGLPVPDEIGFEFFATNRFFTGNVGRMHPSITMGPGRILDHRRTDLALACLNYAWLEPFFLDPTLGKLDGFEAQGGRIRPRFRDPAFTVAERARIEGLRHALVGRCAQFAGDLLAREGTVEELRRLVQDRMVRLVGYPRRGEVGAINSLAHERGMETVKAQEIAPHFWPNNFRAKINYLMMNDHWIQGSLSRSHMGVLNHALAWYFARTRTDFEDWKP</sequence>
<dbReference type="GO" id="GO:0008967">
    <property type="term" value="F:phosphoglycolate phosphatase activity"/>
    <property type="evidence" value="ECO:0007669"/>
    <property type="project" value="TreeGrafter"/>
</dbReference>
<dbReference type="Pfam" id="PF00702">
    <property type="entry name" value="Hydrolase"/>
    <property type="match status" value="1"/>
</dbReference>
<comment type="caution">
    <text evidence="1">The sequence shown here is derived from an EMBL/GenBank/DDBJ whole genome shotgun (WGS) entry which is preliminary data.</text>
</comment>
<name>A0A8J7D0Z5_9RHOB</name>
<evidence type="ECO:0000313" key="2">
    <source>
        <dbReference type="Proteomes" id="UP000609121"/>
    </source>
</evidence>
<dbReference type="InterPro" id="IPR050155">
    <property type="entry name" value="HAD-like_hydrolase_sf"/>
</dbReference>
<reference evidence="1" key="1">
    <citation type="submission" date="2020-09" db="EMBL/GenBank/DDBJ databases">
        <title>A novel bacterium of genus Mangrovicoccus, isolated from South China Sea.</title>
        <authorList>
            <person name="Huang H."/>
            <person name="Mo K."/>
            <person name="Hu Y."/>
        </authorList>
    </citation>
    <scope>NUCLEOTIDE SEQUENCE</scope>
    <source>
        <strain evidence="1">HB182678</strain>
    </source>
</reference>
<evidence type="ECO:0000313" key="1">
    <source>
        <dbReference type="EMBL" id="MBE3640153.1"/>
    </source>
</evidence>
<dbReference type="SUPFAM" id="SSF56784">
    <property type="entry name" value="HAD-like"/>
    <property type="match status" value="1"/>
</dbReference>
<proteinExistence type="predicted"/>
<dbReference type="PANTHER" id="PTHR43434">
    <property type="entry name" value="PHOSPHOGLYCOLATE PHOSPHATASE"/>
    <property type="match status" value="1"/>
</dbReference>